<dbReference type="GO" id="GO:0070773">
    <property type="term" value="F:protein-N-terminal glutamine amidohydrolase activity"/>
    <property type="evidence" value="ECO:0007669"/>
    <property type="project" value="UniProtKB-UniRule"/>
</dbReference>
<sequence>MCSNQTTNMIIPQKADCVYTLSYCEENIWHLAKLILDLNKATSDLKAYVILLSNSNKCVHLWKQNSPQKDGLLFWDYHAFMITEHQDQTMVFDFDTTLPFPVSFSQYCKEALRNDLKEIQTWRFFRVVEANTYLTEFSSDRGHMLEGDHWLAEPPNYPPILNKKKEHNLESFISMECSNEYGQVLNLDEFKARFS</sequence>
<gene>
    <name evidence="10" type="ORF">CINCED_3A020942</name>
</gene>
<dbReference type="EC" id="3.5.1.122" evidence="4 8"/>
<evidence type="ECO:0000256" key="4">
    <source>
        <dbReference type="ARBA" id="ARBA00012718"/>
    </source>
</evidence>
<evidence type="ECO:0000256" key="5">
    <source>
        <dbReference type="ARBA" id="ARBA00021247"/>
    </source>
</evidence>
<dbReference type="Gene3D" id="3.10.620.10">
    <property type="entry name" value="Protein N-terminal glutamine amidohydrolase, alpha beta roll"/>
    <property type="match status" value="1"/>
</dbReference>
<dbReference type="EMBL" id="CABPRJ010001442">
    <property type="protein sequence ID" value="VVC37155.1"/>
    <property type="molecule type" value="Genomic_DNA"/>
</dbReference>
<name>A0A5E4N009_9HEMI</name>
<comment type="similarity">
    <text evidence="2 8">Belongs to the NTAQ1 family.</text>
</comment>
<dbReference type="Pfam" id="PF09764">
    <property type="entry name" value="Nt_Gln_amidase"/>
    <property type="match status" value="1"/>
</dbReference>
<keyword evidence="11" id="KW-1185">Reference proteome</keyword>
<organism evidence="10 11">
    <name type="scientific">Cinara cedri</name>
    <dbReference type="NCBI Taxonomy" id="506608"/>
    <lineage>
        <taxon>Eukaryota</taxon>
        <taxon>Metazoa</taxon>
        <taxon>Ecdysozoa</taxon>
        <taxon>Arthropoda</taxon>
        <taxon>Hexapoda</taxon>
        <taxon>Insecta</taxon>
        <taxon>Pterygota</taxon>
        <taxon>Neoptera</taxon>
        <taxon>Paraneoptera</taxon>
        <taxon>Hemiptera</taxon>
        <taxon>Sternorrhyncha</taxon>
        <taxon>Aphidomorpha</taxon>
        <taxon>Aphidoidea</taxon>
        <taxon>Aphididae</taxon>
        <taxon>Lachninae</taxon>
        <taxon>Cinara</taxon>
    </lineage>
</organism>
<proteinExistence type="inferred from homology"/>
<evidence type="ECO:0000313" key="10">
    <source>
        <dbReference type="EMBL" id="VVC37155.1"/>
    </source>
</evidence>
<dbReference type="InterPro" id="IPR023128">
    <property type="entry name" value="Prot_N_Gln_amidohydro_ab_roll"/>
</dbReference>
<evidence type="ECO:0000259" key="9">
    <source>
        <dbReference type="Pfam" id="PF09764"/>
    </source>
</evidence>
<comment type="catalytic activity">
    <reaction evidence="7 8">
        <text>N-terminal L-glutaminyl-[protein] + H2O = N-terminal L-glutamyl-[protein] + NH4(+)</text>
        <dbReference type="Rhea" id="RHEA:50680"/>
        <dbReference type="Rhea" id="RHEA-COMP:12668"/>
        <dbReference type="Rhea" id="RHEA-COMP:12777"/>
        <dbReference type="ChEBI" id="CHEBI:15377"/>
        <dbReference type="ChEBI" id="CHEBI:28938"/>
        <dbReference type="ChEBI" id="CHEBI:64721"/>
        <dbReference type="ChEBI" id="CHEBI:64722"/>
        <dbReference type="EC" id="3.5.1.122"/>
    </reaction>
</comment>
<evidence type="ECO:0000256" key="7">
    <source>
        <dbReference type="ARBA" id="ARBA00048768"/>
    </source>
</evidence>
<feature type="domain" description="Protein N-terminal glutamine amidohydrolase alpha beta roll" evidence="9">
    <location>
        <begin position="19"/>
        <end position="194"/>
    </location>
</feature>
<dbReference type="GO" id="GO:0008418">
    <property type="term" value="F:protein-N-terminal asparagine amidohydrolase activity"/>
    <property type="evidence" value="ECO:0007669"/>
    <property type="project" value="UniProtKB-UniRule"/>
</dbReference>
<evidence type="ECO:0000256" key="2">
    <source>
        <dbReference type="ARBA" id="ARBA00008985"/>
    </source>
</evidence>
<dbReference type="InterPro" id="IPR037132">
    <property type="entry name" value="N_Gln_amidohydro_ab_roll_sf"/>
</dbReference>
<evidence type="ECO:0000313" key="11">
    <source>
        <dbReference type="Proteomes" id="UP000325440"/>
    </source>
</evidence>
<dbReference type="InterPro" id="IPR039733">
    <property type="entry name" value="NTAQ1"/>
</dbReference>
<dbReference type="Proteomes" id="UP000325440">
    <property type="component" value="Unassembled WGS sequence"/>
</dbReference>
<dbReference type="PANTHER" id="PTHR13035:SF0">
    <property type="entry name" value="PROTEIN N-TERMINAL GLUTAMINE AMIDOHYDROLASE"/>
    <property type="match status" value="1"/>
</dbReference>
<keyword evidence="6 8" id="KW-0378">Hydrolase</keyword>
<evidence type="ECO:0000256" key="3">
    <source>
        <dbReference type="ARBA" id="ARBA00011245"/>
    </source>
</evidence>
<evidence type="ECO:0000256" key="8">
    <source>
        <dbReference type="RuleBase" id="RU367082"/>
    </source>
</evidence>
<comment type="function">
    <text evidence="1 8">Mediates the side-chain deamidation of N-terminal glutamine residues to glutamate, an important step in N-end rule pathway of protein degradation. Conversion of the resulting N-terminal glutamine to glutamate renders the protein susceptible to arginylation, polyubiquitination and degradation as specified by the N-end rule. Does not act on substrates with internal or C-terminal glutamine and does not act on non-glutamine residues in any position.</text>
</comment>
<comment type="subunit">
    <text evidence="3 8">Monomer.</text>
</comment>
<protein>
    <recommendedName>
        <fullName evidence="5 8">Protein N-terminal glutamine amidohydrolase</fullName>
        <ecNumber evidence="4 8">3.5.1.122</ecNumber>
    </recommendedName>
    <alternativeName>
        <fullName evidence="8">Protein NH2-terminal glutamine deamidase</fullName>
    </alternativeName>
</protein>
<dbReference type="GO" id="GO:0005634">
    <property type="term" value="C:nucleus"/>
    <property type="evidence" value="ECO:0007669"/>
    <property type="project" value="TreeGrafter"/>
</dbReference>
<reference evidence="10 11" key="1">
    <citation type="submission" date="2019-08" db="EMBL/GenBank/DDBJ databases">
        <authorList>
            <person name="Alioto T."/>
            <person name="Alioto T."/>
            <person name="Gomez Garrido J."/>
        </authorList>
    </citation>
    <scope>NUCLEOTIDE SEQUENCE [LARGE SCALE GENOMIC DNA]</scope>
</reference>
<dbReference type="GO" id="GO:0005829">
    <property type="term" value="C:cytosol"/>
    <property type="evidence" value="ECO:0007669"/>
    <property type="project" value="TreeGrafter"/>
</dbReference>
<evidence type="ECO:0000256" key="6">
    <source>
        <dbReference type="ARBA" id="ARBA00022801"/>
    </source>
</evidence>
<evidence type="ECO:0000256" key="1">
    <source>
        <dbReference type="ARBA" id="ARBA00003923"/>
    </source>
</evidence>
<dbReference type="OrthoDB" id="191192at2759"/>
<accession>A0A5E4N009</accession>
<dbReference type="PANTHER" id="PTHR13035">
    <property type="entry name" value="PROTEIN N-TERMINAL GLUTAMINE AMIDOHYDROLASE"/>
    <property type="match status" value="1"/>
</dbReference>
<dbReference type="AlphaFoldDB" id="A0A5E4N009"/>